<feature type="region of interest" description="Disordered" evidence="1">
    <location>
        <begin position="151"/>
        <end position="199"/>
    </location>
</feature>
<protein>
    <submittedName>
        <fullName evidence="2">Uncharacterized protein</fullName>
    </submittedName>
</protein>
<evidence type="ECO:0000313" key="3">
    <source>
        <dbReference type="Proteomes" id="UP000539313"/>
    </source>
</evidence>
<comment type="caution">
    <text evidence="2">The sequence shown here is derived from an EMBL/GenBank/DDBJ whole genome shotgun (WGS) entry which is preliminary data.</text>
</comment>
<dbReference type="EMBL" id="JACJII010000001">
    <property type="protein sequence ID" value="MBA9003451.1"/>
    <property type="molecule type" value="Genomic_DNA"/>
</dbReference>
<dbReference type="Proteomes" id="UP000539313">
    <property type="component" value="Unassembled WGS sequence"/>
</dbReference>
<dbReference type="AlphaFoldDB" id="A0A7W3R897"/>
<reference evidence="2 3" key="1">
    <citation type="submission" date="2020-08" db="EMBL/GenBank/DDBJ databases">
        <title>Sequencing the genomes of 1000 actinobacteria strains.</title>
        <authorList>
            <person name="Klenk H.-P."/>
        </authorList>
    </citation>
    <scope>NUCLEOTIDE SEQUENCE [LARGE SCALE GENOMIC DNA]</scope>
    <source>
        <strain evidence="2 3">DSM 45823</strain>
    </source>
</reference>
<gene>
    <name evidence="2" type="ORF">HNR21_002333</name>
</gene>
<name>A0A7W3R897_9ACTN</name>
<proteinExistence type="predicted"/>
<evidence type="ECO:0000313" key="2">
    <source>
        <dbReference type="EMBL" id="MBA9003451.1"/>
    </source>
</evidence>
<evidence type="ECO:0000256" key="1">
    <source>
        <dbReference type="SAM" id="MobiDB-lite"/>
    </source>
</evidence>
<dbReference type="RefSeq" id="WP_182705194.1">
    <property type="nucleotide sequence ID" value="NZ_JACJII010000001.1"/>
</dbReference>
<sequence length="199" mass="20279">MAGAGVVLVAGCGSAAGPSDAELVERARQIGVDKELVHVMELKGFRRAVGAMGVYGDDGFQDVYVSDTGVDVRLTVERRGLTVADCPRLPIPAMDVAGAGVRCVQDGDGWRRTGGDRQEYAVTRGDLLVRVSGQVGRTTFGLLRDAAAGAKPASPAQLDEMLPPANGSGSGGGEISPPPRGDLPPHGDGAPDNHVGPGG</sequence>
<organism evidence="2 3">
    <name type="scientific">Thermomonospora cellulosilytica</name>
    <dbReference type="NCBI Taxonomy" id="1411118"/>
    <lineage>
        <taxon>Bacteria</taxon>
        <taxon>Bacillati</taxon>
        <taxon>Actinomycetota</taxon>
        <taxon>Actinomycetes</taxon>
        <taxon>Streptosporangiales</taxon>
        <taxon>Thermomonosporaceae</taxon>
        <taxon>Thermomonospora</taxon>
    </lineage>
</organism>
<keyword evidence="3" id="KW-1185">Reference proteome</keyword>
<accession>A0A7W3R897</accession>